<sequence length="605" mass="64615">MPVTENLKTKTGSRARNGGASGLGTCGSSRWVSETTNGKASTGGKKLAPPIVAETSSPILQAKPLVLVDEQEEDPHGDAGQEQRRTRERRGLGLILEEGAFVVVDLATLGERLRLEEAGRAFVQVETDHRNNGLSLSIRLVFPRFLFLLLSDGCTMMFDFFESLRLSERHRQAGVLRGGCLSLLYPVLPSCPPSLTLPACLQAVVGADAVRANNGKLEPSICTQSVTCPHHAHIAPGCAREGGTARRFSPFPPREPSLRMSCPRSAREYGSTTALLGVNSACKRHQAKRRSDAYSCVCSACCPESELPGYSAEWREQRTRGTKAESRKRGEEKPTHELSRAEKKGTPLTAATELSGLDDLTWDHGDMFSSTVPSKAPRGNLYRRTEHSPRYLLSPPVNNHTPREDVGEDSDATQRLDLLSPEFRLPGRVTSAHAECAVDSESRWTGVRSARSVRRGPEHVGSGRIYPRGESLAHALPPPPPPPCVSCLLFPSGALPGRAPDLSFGSSSPSCSPVSSVLSDFLSPATLSAREFRNPAPQSARSSSVSDSLSGLYGDASPGRGDGLSSPGEDAEATTAVPMVFSSPGCSPPWSPAGAQARNNVPVGS</sequence>
<feature type="region of interest" description="Disordered" evidence="1">
    <location>
        <begin position="390"/>
        <end position="411"/>
    </location>
</feature>
<evidence type="ECO:0000313" key="2">
    <source>
        <dbReference type="EMBL" id="CEL67583.1"/>
    </source>
</evidence>
<feature type="compositionally biased region" description="Low complexity" evidence="1">
    <location>
        <begin position="539"/>
        <end position="550"/>
    </location>
</feature>
<proteinExistence type="predicted"/>
<evidence type="ECO:0000256" key="1">
    <source>
        <dbReference type="SAM" id="MobiDB-lite"/>
    </source>
</evidence>
<accession>A0A0F7UCJ6</accession>
<feature type="compositionally biased region" description="Basic and acidic residues" evidence="1">
    <location>
        <begin position="313"/>
        <end position="345"/>
    </location>
</feature>
<organism evidence="2">
    <name type="scientific">Neospora caninum (strain Liverpool)</name>
    <dbReference type="NCBI Taxonomy" id="572307"/>
    <lineage>
        <taxon>Eukaryota</taxon>
        <taxon>Sar</taxon>
        <taxon>Alveolata</taxon>
        <taxon>Apicomplexa</taxon>
        <taxon>Conoidasida</taxon>
        <taxon>Coccidia</taxon>
        <taxon>Eucoccidiorida</taxon>
        <taxon>Eimeriorina</taxon>
        <taxon>Sarcocystidae</taxon>
        <taxon>Neospora</taxon>
    </lineage>
</organism>
<feature type="region of interest" description="Disordered" evidence="1">
    <location>
        <begin position="313"/>
        <end position="348"/>
    </location>
</feature>
<reference evidence="2" key="1">
    <citation type="journal article" date="2015" name="PLoS ONE">
        <title>Comprehensive Evaluation of Toxoplasma gondii VEG and Neospora caninum LIV Genomes with Tachyzoite Stage Transcriptome and Proteome Defines Novel Transcript Features.</title>
        <authorList>
            <person name="Ramaprasad A."/>
            <person name="Mourier T."/>
            <person name="Naeem R."/>
            <person name="Malas T.B."/>
            <person name="Moussa E."/>
            <person name="Panigrahi A."/>
            <person name="Vermont S.J."/>
            <person name="Otto T.D."/>
            <person name="Wastling J."/>
            <person name="Pain A."/>
        </authorList>
    </citation>
    <scope>NUCLEOTIDE SEQUENCE</scope>
    <source>
        <strain evidence="2">Liverpool</strain>
    </source>
</reference>
<dbReference type="EMBL" id="LN714483">
    <property type="protein sequence ID" value="CEL67583.1"/>
    <property type="molecule type" value="Genomic_DNA"/>
</dbReference>
<dbReference type="AlphaFoldDB" id="A0A0F7UCJ6"/>
<feature type="compositionally biased region" description="Polar residues" evidence="1">
    <location>
        <begin position="26"/>
        <end position="40"/>
    </location>
</feature>
<feature type="region of interest" description="Disordered" evidence="1">
    <location>
        <begin position="532"/>
        <end position="605"/>
    </location>
</feature>
<name>A0A0F7UCJ6_NEOCL</name>
<protein>
    <submittedName>
        <fullName evidence="2">Uncharacterized protein</fullName>
    </submittedName>
</protein>
<gene>
    <name evidence="2" type="ORF">BN1204_033800</name>
</gene>
<feature type="region of interest" description="Disordered" evidence="1">
    <location>
        <begin position="1"/>
        <end position="52"/>
    </location>
</feature>